<dbReference type="InterPro" id="IPR026492">
    <property type="entry name" value="Cyanoexo_CrtB"/>
</dbReference>
<proteinExistence type="predicted"/>
<accession>A0A8J7YY07</accession>
<dbReference type="NCBIfam" id="TIGR02602">
    <property type="entry name" value="8TM_EpsH"/>
    <property type="match status" value="1"/>
</dbReference>
<feature type="transmembrane region" description="Helical" evidence="8">
    <location>
        <begin position="279"/>
        <end position="299"/>
    </location>
</feature>
<dbReference type="InterPro" id="IPR013426">
    <property type="entry name" value="EpsH-like"/>
</dbReference>
<feature type="transmembrane region" description="Helical" evidence="8">
    <location>
        <begin position="162"/>
        <end position="181"/>
    </location>
</feature>
<keyword evidence="3" id="KW-0645">Protease</keyword>
<dbReference type="Proteomes" id="UP000646053">
    <property type="component" value="Unassembled WGS sequence"/>
</dbReference>
<evidence type="ECO:0000256" key="3">
    <source>
        <dbReference type="ARBA" id="ARBA00022670"/>
    </source>
</evidence>
<dbReference type="GO" id="GO:0008233">
    <property type="term" value="F:peptidase activity"/>
    <property type="evidence" value="ECO:0007669"/>
    <property type="project" value="UniProtKB-KW"/>
</dbReference>
<keyword evidence="4 8" id="KW-0812">Transmembrane</keyword>
<protein>
    <submittedName>
        <fullName evidence="9">Cyanoexosortase B</fullName>
        <ecNumber evidence="9">3.4.22.-</ecNumber>
    </submittedName>
</protein>
<evidence type="ECO:0000313" key="9">
    <source>
        <dbReference type="EMBL" id="NDJ16194.1"/>
    </source>
</evidence>
<feature type="transmembrane region" description="Helical" evidence="8">
    <location>
        <begin position="48"/>
        <end position="67"/>
    </location>
</feature>
<evidence type="ECO:0000313" key="10">
    <source>
        <dbReference type="Proteomes" id="UP000646053"/>
    </source>
</evidence>
<dbReference type="NCBIfam" id="TIGR04156">
    <property type="entry name" value="cyanoexo_CrtB"/>
    <property type="match status" value="1"/>
</dbReference>
<evidence type="ECO:0000256" key="1">
    <source>
        <dbReference type="ARBA" id="ARBA00004651"/>
    </source>
</evidence>
<keyword evidence="2" id="KW-1003">Cell membrane</keyword>
<evidence type="ECO:0000256" key="5">
    <source>
        <dbReference type="ARBA" id="ARBA00022801"/>
    </source>
</evidence>
<feature type="transmembrane region" description="Helical" evidence="8">
    <location>
        <begin position="88"/>
        <end position="109"/>
    </location>
</feature>
<name>A0A8J7YY07_9CYAN</name>
<organism evidence="9 10">
    <name type="scientific">Myxacorys almedinensis A</name>
    <dbReference type="NCBI Taxonomy" id="2690445"/>
    <lineage>
        <taxon>Bacteria</taxon>
        <taxon>Bacillati</taxon>
        <taxon>Cyanobacteriota</taxon>
        <taxon>Cyanophyceae</taxon>
        <taxon>Leptolyngbyales</taxon>
        <taxon>Leptolyngbyaceae</taxon>
        <taxon>Myxacorys</taxon>
        <taxon>Myxacorys almedinensis</taxon>
    </lineage>
</organism>
<keyword evidence="10" id="KW-1185">Reference proteome</keyword>
<dbReference type="GO" id="GO:0005886">
    <property type="term" value="C:plasma membrane"/>
    <property type="evidence" value="ECO:0007669"/>
    <property type="project" value="UniProtKB-SubCell"/>
</dbReference>
<gene>
    <name evidence="9" type="primary">crtB</name>
    <name evidence="9" type="ORF">GS601_02635</name>
</gene>
<feature type="transmembrane region" description="Helical" evidence="8">
    <location>
        <begin position="236"/>
        <end position="259"/>
    </location>
</feature>
<dbReference type="InterPro" id="IPR019127">
    <property type="entry name" value="Exosortase"/>
</dbReference>
<reference evidence="9" key="1">
    <citation type="submission" date="2019-12" db="EMBL/GenBank/DDBJ databases">
        <title>High-Quality draft genome sequences of three cyanobacteria isolated from the limestone walls of the Old Cathedral of Coimbra.</title>
        <authorList>
            <person name="Tiago I."/>
            <person name="Soares F."/>
            <person name="Portugal A."/>
        </authorList>
    </citation>
    <scope>NUCLEOTIDE SEQUENCE</scope>
    <source>
        <strain evidence="9">A</strain>
    </source>
</reference>
<evidence type="ECO:0000256" key="8">
    <source>
        <dbReference type="SAM" id="Phobius"/>
    </source>
</evidence>
<sequence length="308" mass="34111">MQTARISLLERYWSDAALLGLLTLMYAPLLLHWGDGWLRKSISIEHEYFSHGLIGLPFAAYIAWMHRKRWQRLTPSAQNLPSRSMPQAEWGGANLLGAGFLLIAGVFYLSGLPDPVNLSFPLLLTGLCLWLKGLPGLKLQAFPLLLVFLATPNEIPYLITPYTLPLQAFIAGSAGFILTQLGMDVTVQNIYLLVGGKLVEVAPYCAGLKMLFTSLYVALMLLYWTDNLRSRQIVTAFLAATIALSILSNIVRNTLLAYFHGTSRDAAFRWLHDGWGGDAYSAAMLGLLVLLLHQIESFFAPTVPQDSL</sequence>
<evidence type="ECO:0000256" key="4">
    <source>
        <dbReference type="ARBA" id="ARBA00022692"/>
    </source>
</evidence>
<dbReference type="EC" id="3.4.22.-" evidence="9"/>
<dbReference type="AlphaFoldDB" id="A0A8J7YY07"/>
<comment type="caution">
    <text evidence="9">The sequence shown here is derived from an EMBL/GenBank/DDBJ whole genome shotgun (WGS) entry which is preliminary data.</text>
</comment>
<keyword evidence="6 8" id="KW-1133">Transmembrane helix</keyword>
<evidence type="ECO:0000256" key="7">
    <source>
        <dbReference type="ARBA" id="ARBA00023136"/>
    </source>
</evidence>
<feature type="transmembrane region" description="Helical" evidence="8">
    <location>
        <begin position="201"/>
        <end position="224"/>
    </location>
</feature>
<evidence type="ECO:0000256" key="6">
    <source>
        <dbReference type="ARBA" id="ARBA00022989"/>
    </source>
</evidence>
<comment type="subcellular location">
    <subcellularLocation>
        <location evidence="1">Cell membrane</location>
        <topology evidence="1">Multi-pass membrane protein</topology>
    </subcellularLocation>
</comment>
<keyword evidence="7 8" id="KW-0472">Membrane</keyword>
<feature type="transmembrane region" description="Helical" evidence="8">
    <location>
        <begin position="129"/>
        <end position="150"/>
    </location>
</feature>
<dbReference type="EMBL" id="WVIE01000002">
    <property type="protein sequence ID" value="NDJ16194.1"/>
    <property type="molecule type" value="Genomic_DNA"/>
</dbReference>
<keyword evidence="5 9" id="KW-0378">Hydrolase</keyword>
<dbReference type="NCBIfam" id="TIGR04178">
    <property type="entry name" value="exo_archaeo"/>
    <property type="match status" value="1"/>
</dbReference>
<dbReference type="RefSeq" id="WP_162421694.1">
    <property type="nucleotide sequence ID" value="NZ_WVIE01000002.1"/>
</dbReference>
<dbReference type="Pfam" id="PF09721">
    <property type="entry name" value="Exosortase_EpsH"/>
    <property type="match status" value="1"/>
</dbReference>
<dbReference type="InterPro" id="IPR026392">
    <property type="entry name" value="Exo/Archaeosortase_dom"/>
</dbReference>
<feature type="transmembrane region" description="Helical" evidence="8">
    <location>
        <begin position="12"/>
        <end position="33"/>
    </location>
</feature>
<evidence type="ECO:0000256" key="2">
    <source>
        <dbReference type="ARBA" id="ARBA00022475"/>
    </source>
</evidence>
<dbReference type="GO" id="GO:0006508">
    <property type="term" value="P:proteolysis"/>
    <property type="evidence" value="ECO:0007669"/>
    <property type="project" value="UniProtKB-KW"/>
</dbReference>